<name>A0ACB9TKH4_HOLOL</name>
<protein>
    <submittedName>
        <fullName evidence="1">Uncharacterized protein</fullName>
    </submittedName>
</protein>
<evidence type="ECO:0000313" key="1">
    <source>
        <dbReference type="EMBL" id="KAI4467347.1"/>
    </source>
</evidence>
<proteinExistence type="predicted"/>
<accession>A0ACB9TKH4</accession>
<keyword evidence="2" id="KW-1185">Reference proteome</keyword>
<gene>
    <name evidence="1" type="ORF">MML48_2g00011598</name>
</gene>
<reference evidence="1" key="1">
    <citation type="submission" date="2022-04" db="EMBL/GenBank/DDBJ databases">
        <title>Chromosome-scale genome assembly of Holotrichia oblita Faldermann.</title>
        <authorList>
            <person name="Rongchong L."/>
        </authorList>
    </citation>
    <scope>NUCLEOTIDE SEQUENCE</scope>
    <source>
        <strain evidence="1">81SQS9</strain>
    </source>
</reference>
<comment type="caution">
    <text evidence="1">The sequence shown here is derived from an EMBL/GenBank/DDBJ whole genome shotgun (WGS) entry which is preliminary data.</text>
</comment>
<dbReference type="Proteomes" id="UP001056778">
    <property type="component" value="Chromosome 2"/>
</dbReference>
<evidence type="ECO:0000313" key="2">
    <source>
        <dbReference type="Proteomes" id="UP001056778"/>
    </source>
</evidence>
<sequence length="502" mass="56559">MVFHDNSTSWFTTEWISWSKYSETMLRSIEKKILQNIKSAYRGWFVDIGPVVGKCDKIWTISLNTDSPNTPLVLLHGFGAGVALWCLNLDSLAASRPVFAIDLLGFGRSSRPKFSTNALEAENQMVKAIEEWRKEMNLENFVLLGHSMGGFLATSYAISHPHRVKHLILADPWGFPERPAEQTVQIPLWVKVLAFTLQPFNPLWAVRAAGPFGQWLINKARPDISRKYEAYVNDVSLIPQYIYQCNSQKPSGESAFHSMSHFYAWAKHPMVKRIHGLHKDVPITLMYGSKSWVEKASEMVKEGRVDCHTRIINGAGHHVYADKADIFNKYTTQACNTADSAQGAPISYRNDMTTNESNLQHDENNYVILICNFSGESAFHSMMQGIGWAKHPMVKRIHELNKDVPITLMYGAKSWVDNMAAEIVKETRITSFVQSHIIMGAGHHVYADKPEVFNKHVADACATADGDTSFRRASLITPDETNLDLQSEESQLNKPNTTTPNT</sequence>
<dbReference type="EMBL" id="CM043016">
    <property type="protein sequence ID" value="KAI4467347.1"/>
    <property type="molecule type" value="Genomic_DNA"/>
</dbReference>
<organism evidence="1 2">
    <name type="scientific">Holotrichia oblita</name>
    <name type="common">Chafer beetle</name>
    <dbReference type="NCBI Taxonomy" id="644536"/>
    <lineage>
        <taxon>Eukaryota</taxon>
        <taxon>Metazoa</taxon>
        <taxon>Ecdysozoa</taxon>
        <taxon>Arthropoda</taxon>
        <taxon>Hexapoda</taxon>
        <taxon>Insecta</taxon>
        <taxon>Pterygota</taxon>
        <taxon>Neoptera</taxon>
        <taxon>Endopterygota</taxon>
        <taxon>Coleoptera</taxon>
        <taxon>Polyphaga</taxon>
        <taxon>Scarabaeiformia</taxon>
        <taxon>Scarabaeidae</taxon>
        <taxon>Melolonthinae</taxon>
        <taxon>Holotrichia</taxon>
    </lineage>
</organism>